<reference evidence="3" key="1">
    <citation type="submission" date="2019-02" db="EMBL/GenBank/DDBJ databases">
        <title>Draft genome sequence of Sphaerospermopsis reniformis NIES-1949.</title>
        <authorList>
            <person name="Yamaguchi H."/>
            <person name="Suzuki S."/>
            <person name="Kawachi M."/>
        </authorList>
    </citation>
    <scope>NUCLEOTIDE SEQUENCE [LARGE SCALE GENOMIC DNA]</scope>
    <source>
        <strain evidence="3">NIES-1949</strain>
    </source>
</reference>
<sequence length="72" mass="7609">MKIQSLQLKYFKKFRSSPLFDFTDPETGLARDIIVLIGMNGAGKTSLLQAIASGTALRAIAATLGTATGHAL</sequence>
<dbReference type="InterPro" id="IPR027417">
    <property type="entry name" value="P-loop_NTPase"/>
</dbReference>
<dbReference type="EMBL" id="BJCE01000003">
    <property type="protein sequence ID" value="GCL35125.1"/>
    <property type="molecule type" value="Genomic_DNA"/>
</dbReference>
<name>A0A479ZRL7_9CYAN</name>
<protein>
    <submittedName>
        <fullName evidence="2">ATPase</fullName>
    </submittedName>
</protein>
<dbReference type="InterPro" id="IPR038729">
    <property type="entry name" value="Rad50/SbcC_AAA"/>
</dbReference>
<evidence type="ECO:0000259" key="1">
    <source>
        <dbReference type="Pfam" id="PF13476"/>
    </source>
</evidence>
<proteinExistence type="predicted"/>
<organism evidence="2 3">
    <name type="scientific">Sphaerospermopsis reniformis</name>
    <dbReference type="NCBI Taxonomy" id="531300"/>
    <lineage>
        <taxon>Bacteria</taxon>
        <taxon>Bacillati</taxon>
        <taxon>Cyanobacteriota</taxon>
        <taxon>Cyanophyceae</taxon>
        <taxon>Nostocales</taxon>
        <taxon>Aphanizomenonaceae</taxon>
        <taxon>Sphaerospermopsis</taxon>
    </lineage>
</organism>
<gene>
    <name evidence="2" type="ORF">SR1949_02170</name>
</gene>
<comment type="caution">
    <text evidence="2">The sequence shown here is derived from an EMBL/GenBank/DDBJ whole genome shotgun (WGS) entry which is preliminary data.</text>
</comment>
<dbReference type="AlphaFoldDB" id="A0A479ZRL7"/>
<evidence type="ECO:0000313" key="3">
    <source>
        <dbReference type="Proteomes" id="UP000300142"/>
    </source>
</evidence>
<dbReference type="SUPFAM" id="SSF52540">
    <property type="entry name" value="P-loop containing nucleoside triphosphate hydrolases"/>
    <property type="match status" value="1"/>
</dbReference>
<dbReference type="Pfam" id="PF13476">
    <property type="entry name" value="AAA_23"/>
    <property type="match status" value="1"/>
</dbReference>
<evidence type="ECO:0000313" key="2">
    <source>
        <dbReference type="EMBL" id="GCL35125.1"/>
    </source>
</evidence>
<keyword evidence="3" id="KW-1185">Reference proteome</keyword>
<feature type="domain" description="Rad50/SbcC-type AAA" evidence="1">
    <location>
        <begin position="5"/>
        <end position="53"/>
    </location>
</feature>
<dbReference type="Proteomes" id="UP000300142">
    <property type="component" value="Unassembled WGS sequence"/>
</dbReference>
<dbReference type="GO" id="GO:0016887">
    <property type="term" value="F:ATP hydrolysis activity"/>
    <property type="evidence" value="ECO:0007669"/>
    <property type="project" value="InterPro"/>
</dbReference>
<dbReference type="GO" id="GO:0006302">
    <property type="term" value="P:double-strand break repair"/>
    <property type="evidence" value="ECO:0007669"/>
    <property type="project" value="InterPro"/>
</dbReference>
<accession>A0A479ZRL7</accession>
<dbReference type="Gene3D" id="3.40.50.300">
    <property type="entry name" value="P-loop containing nucleotide triphosphate hydrolases"/>
    <property type="match status" value="1"/>
</dbReference>